<sequence>MGRNWLETIFNGVITSLRNNPFRTAYLARPNNPPITYTWLGPDILAPPVDIPVVEILTAVGLIISETSRPPANATPLQWCLPLLSMYGKWCATLCDELATYQATCAKPTSVAMHWLWKGHPHPIEEYLLGSCIAGNTANQNGQWIRGLCYHFRKERIMRRLWDFGNEIAPEIAANPKTCFIDWGHCAETYPFYLLALADGAQKGFVYGKAMRCAPGIGDLDGYDSAQAMTECRGPCPNCQKYIDELGGLQENFLPDYWGETN</sequence>
<reference evidence="1" key="1">
    <citation type="journal article" date="2020" name="Stud. Mycol.">
        <title>101 Dothideomycetes genomes: a test case for predicting lifestyles and emergence of pathogens.</title>
        <authorList>
            <person name="Haridas S."/>
            <person name="Albert R."/>
            <person name="Binder M."/>
            <person name="Bloem J."/>
            <person name="Labutti K."/>
            <person name="Salamov A."/>
            <person name="Andreopoulos B."/>
            <person name="Baker S."/>
            <person name="Barry K."/>
            <person name="Bills G."/>
            <person name="Bluhm B."/>
            <person name="Cannon C."/>
            <person name="Castanera R."/>
            <person name="Culley D."/>
            <person name="Daum C."/>
            <person name="Ezra D."/>
            <person name="Gonzalez J."/>
            <person name="Henrissat B."/>
            <person name="Kuo A."/>
            <person name="Liang C."/>
            <person name="Lipzen A."/>
            <person name="Lutzoni F."/>
            <person name="Magnuson J."/>
            <person name="Mondo S."/>
            <person name="Nolan M."/>
            <person name="Ohm R."/>
            <person name="Pangilinan J."/>
            <person name="Park H.-J."/>
            <person name="Ramirez L."/>
            <person name="Alfaro M."/>
            <person name="Sun H."/>
            <person name="Tritt A."/>
            <person name="Yoshinaga Y."/>
            <person name="Zwiers L.-H."/>
            <person name="Turgeon B."/>
            <person name="Goodwin S."/>
            <person name="Spatafora J."/>
            <person name="Crous P."/>
            <person name="Grigoriev I."/>
        </authorList>
    </citation>
    <scope>NUCLEOTIDE SEQUENCE</scope>
    <source>
        <strain evidence="1">CBS 122367</strain>
    </source>
</reference>
<name>A0A6G1J612_9PLEO</name>
<dbReference type="EMBL" id="MU005578">
    <property type="protein sequence ID" value="KAF2685952.1"/>
    <property type="molecule type" value="Genomic_DNA"/>
</dbReference>
<evidence type="ECO:0000313" key="2">
    <source>
        <dbReference type="Proteomes" id="UP000799291"/>
    </source>
</evidence>
<dbReference type="Proteomes" id="UP000799291">
    <property type="component" value="Unassembled WGS sequence"/>
</dbReference>
<dbReference type="AlphaFoldDB" id="A0A6G1J612"/>
<evidence type="ECO:0000313" key="1">
    <source>
        <dbReference type="EMBL" id="KAF2685952.1"/>
    </source>
</evidence>
<keyword evidence="2" id="KW-1185">Reference proteome</keyword>
<accession>A0A6G1J612</accession>
<organism evidence="1 2">
    <name type="scientific">Lentithecium fluviatile CBS 122367</name>
    <dbReference type="NCBI Taxonomy" id="1168545"/>
    <lineage>
        <taxon>Eukaryota</taxon>
        <taxon>Fungi</taxon>
        <taxon>Dikarya</taxon>
        <taxon>Ascomycota</taxon>
        <taxon>Pezizomycotina</taxon>
        <taxon>Dothideomycetes</taxon>
        <taxon>Pleosporomycetidae</taxon>
        <taxon>Pleosporales</taxon>
        <taxon>Massarineae</taxon>
        <taxon>Lentitheciaceae</taxon>
        <taxon>Lentithecium</taxon>
    </lineage>
</organism>
<gene>
    <name evidence="1" type="ORF">K458DRAFT_486702</name>
</gene>
<protein>
    <submittedName>
        <fullName evidence="1">Uncharacterized protein</fullName>
    </submittedName>
</protein>
<proteinExistence type="predicted"/>
<dbReference type="OrthoDB" id="5350472at2759"/>